<dbReference type="InterPro" id="IPR042755">
    <property type="entry name" value="COP1"/>
</dbReference>
<keyword evidence="11" id="KW-0607">Phytochrome signaling pathway</keyword>
<dbReference type="GO" id="GO:0005634">
    <property type="term" value="C:nucleus"/>
    <property type="evidence" value="ECO:0007669"/>
    <property type="project" value="UniProtKB-SubCell"/>
</dbReference>
<dbReference type="PROSITE" id="PS50089">
    <property type="entry name" value="ZF_RING_2"/>
    <property type="match status" value="1"/>
</dbReference>
<evidence type="ECO:0000256" key="4">
    <source>
        <dbReference type="ARBA" id="ARBA00022723"/>
    </source>
</evidence>
<dbReference type="InterPro" id="IPR015943">
    <property type="entry name" value="WD40/YVTN_repeat-like_dom_sf"/>
</dbReference>
<dbReference type="InterPro" id="IPR019775">
    <property type="entry name" value="WD40_repeat_CS"/>
</dbReference>
<sequence length="641" mass="72865">MGGGPMLPTVANLELMAADSSSAETAAFQKEAPRDKDLMCPICIQVIRDAFLTACGHSFCHSCIVTHLGIKSDCPCCGQHLTPSLIFPNFLLDKLLRKSMAYRMERTGSPLEHLRQKLHEGCDMSIRELEGLLSLLEEKKRKMELQESESSMEIMLGFLHCLRRQKLEELNEIQADLDYIKEDMLAVERRRIELYRQQQNRSVRLRMLGDDQQSNDIVYSAQYVQAQMSSINLHNNRAVVNDDVQDHTQSMQPVTPQVLSVARKRRVHSQFNDLQECYLQKRRNCNKQGDSYAMDIEDYNPGLEDFHSVLKGFTQYSRLRVISELRQGDIFHSANIVSSIEFDRDEQLFATAGVSRCIKVFEFSSVVNEPEDIHCAVEEISTRSKLSCLSWNKYTKNQIASSDYEGIVTVWDVTTRQSVMEYEEHEKRAWSVDFSSTDPSMLVSGSDDCKVKIWCTNQEESVQNIDMKANICSVKYNPGSSFFVAVGSADHHIHYYDLRNVSQPLHVFSGHRKAVSYVKFLSNNELSSASTDSTLRLWDVKENLPLCTYRGHMNEKNFVGLAVNNDYIACGSETNEVFVYHKGIPKPMAWHKFGSSDLNYNNEEDDGAGSYFISAVCWKRDSPMILAANSQGTIKVLVLAA</sequence>
<dbReference type="PROSITE" id="PS50294">
    <property type="entry name" value="WD_REPEATS_REGION"/>
    <property type="match status" value="2"/>
</dbReference>
<dbReference type="Gene3D" id="2.130.10.10">
    <property type="entry name" value="YVTN repeat-like/Quinoprotein amine dehydrogenase"/>
    <property type="match status" value="1"/>
</dbReference>
<dbReference type="Pfam" id="PF13923">
    <property type="entry name" value="zf-C3HC4_2"/>
    <property type="match status" value="1"/>
</dbReference>
<dbReference type="GO" id="GO:0061630">
    <property type="term" value="F:ubiquitin protein ligase activity"/>
    <property type="evidence" value="ECO:0007669"/>
    <property type="project" value="InterPro"/>
</dbReference>
<evidence type="ECO:0000256" key="5">
    <source>
        <dbReference type="ARBA" id="ARBA00022737"/>
    </source>
</evidence>
<feature type="domain" description="RING-type" evidence="15">
    <location>
        <begin position="40"/>
        <end position="77"/>
    </location>
</feature>
<dbReference type="PANTHER" id="PTHR44080">
    <property type="entry name" value="E3 UBIQUITIN-PROTEIN LIGASE COP1"/>
    <property type="match status" value="1"/>
</dbReference>
<evidence type="ECO:0000256" key="13">
    <source>
        <dbReference type="PROSITE-ProRule" id="PRU00221"/>
    </source>
</evidence>
<dbReference type="PANTHER" id="PTHR44080:SF8">
    <property type="entry name" value="E3 UBIQUITIN-PROTEIN LIGASE COP1-LIKE"/>
    <property type="match status" value="1"/>
</dbReference>
<dbReference type="PROSITE" id="PS50082">
    <property type="entry name" value="WD_REPEATS_2"/>
    <property type="match status" value="2"/>
</dbReference>
<evidence type="ECO:0000256" key="2">
    <source>
        <dbReference type="ARBA" id="ARBA00022574"/>
    </source>
</evidence>
<dbReference type="Proteomes" id="UP000238479">
    <property type="component" value="Chromosome 5"/>
</dbReference>
<evidence type="ECO:0000256" key="7">
    <source>
        <dbReference type="ARBA" id="ARBA00022786"/>
    </source>
</evidence>
<evidence type="ECO:0000313" key="17">
    <source>
        <dbReference type="Proteomes" id="UP000238479"/>
    </source>
</evidence>
<accession>A0A2P6Q2A0</accession>
<evidence type="ECO:0000256" key="1">
    <source>
        <dbReference type="ARBA" id="ARBA00004123"/>
    </source>
</evidence>
<evidence type="ECO:0000259" key="15">
    <source>
        <dbReference type="PROSITE" id="PS50089"/>
    </source>
</evidence>
<keyword evidence="9 14" id="KW-0175">Coiled coil</keyword>
<evidence type="ECO:0000256" key="3">
    <source>
        <dbReference type="ARBA" id="ARBA00022679"/>
    </source>
</evidence>
<dbReference type="InterPro" id="IPR001680">
    <property type="entry name" value="WD40_rpt"/>
</dbReference>
<gene>
    <name evidence="16" type="ORF">RchiOBHm_Chr5g0001791</name>
</gene>
<evidence type="ECO:0000256" key="14">
    <source>
        <dbReference type="SAM" id="Coils"/>
    </source>
</evidence>
<dbReference type="AlphaFoldDB" id="A0A2P6Q2A0"/>
<keyword evidence="6 12" id="KW-0863">Zinc-finger</keyword>
<dbReference type="GO" id="GO:0008270">
    <property type="term" value="F:zinc ion binding"/>
    <property type="evidence" value="ECO:0007669"/>
    <property type="project" value="UniProtKB-KW"/>
</dbReference>
<dbReference type="PROSITE" id="PS00678">
    <property type="entry name" value="WD_REPEATS_1"/>
    <property type="match status" value="1"/>
</dbReference>
<dbReference type="SMART" id="SM00320">
    <property type="entry name" value="WD40"/>
    <property type="match status" value="7"/>
</dbReference>
<dbReference type="GO" id="GO:0043161">
    <property type="term" value="P:proteasome-mediated ubiquitin-dependent protein catabolic process"/>
    <property type="evidence" value="ECO:0007669"/>
    <property type="project" value="TreeGrafter"/>
</dbReference>
<name>A0A2P6Q2A0_ROSCH</name>
<evidence type="ECO:0000256" key="8">
    <source>
        <dbReference type="ARBA" id="ARBA00022833"/>
    </source>
</evidence>
<dbReference type="InterPro" id="IPR017907">
    <property type="entry name" value="Znf_RING_CS"/>
</dbReference>
<dbReference type="PROSITE" id="PS00518">
    <property type="entry name" value="ZF_RING_1"/>
    <property type="match status" value="1"/>
</dbReference>
<evidence type="ECO:0000256" key="12">
    <source>
        <dbReference type="PROSITE-ProRule" id="PRU00175"/>
    </source>
</evidence>
<dbReference type="GO" id="GO:0009585">
    <property type="term" value="P:red, far-red light phototransduction"/>
    <property type="evidence" value="ECO:0007669"/>
    <property type="project" value="UniProtKB-KW"/>
</dbReference>
<dbReference type="SUPFAM" id="SSF57850">
    <property type="entry name" value="RING/U-box"/>
    <property type="match status" value="1"/>
</dbReference>
<keyword evidence="2 13" id="KW-0853">WD repeat</keyword>
<keyword evidence="5" id="KW-0677">Repeat</keyword>
<dbReference type="FunFam" id="2.130.10.10:FF:000090">
    <property type="entry name" value="E3 ubiquitin-protein ligase RFWD2 isoform X1"/>
    <property type="match status" value="1"/>
</dbReference>
<evidence type="ECO:0000256" key="6">
    <source>
        <dbReference type="ARBA" id="ARBA00022771"/>
    </source>
</evidence>
<dbReference type="OMA" id="GDYICCG"/>
<evidence type="ECO:0000256" key="9">
    <source>
        <dbReference type="ARBA" id="ARBA00023054"/>
    </source>
</evidence>
<protein>
    <submittedName>
        <fullName evidence="16">Putative transcription factor WD40-like family</fullName>
    </submittedName>
</protein>
<reference evidence="16 17" key="1">
    <citation type="journal article" date="2018" name="Nat. Genet.">
        <title>The Rosa genome provides new insights in the design of modern roses.</title>
        <authorList>
            <person name="Bendahmane M."/>
        </authorList>
    </citation>
    <scope>NUCLEOTIDE SEQUENCE [LARGE SCALE GENOMIC DNA]</scope>
    <source>
        <strain evidence="17">cv. Old Blush</strain>
    </source>
</reference>
<proteinExistence type="predicted"/>
<keyword evidence="4" id="KW-0479">Metal-binding</keyword>
<dbReference type="CDD" id="cd16504">
    <property type="entry name" value="RING-HC_COP1"/>
    <property type="match status" value="1"/>
</dbReference>
<keyword evidence="10" id="KW-0539">Nucleus</keyword>
<organism evidence="16 17">
    <name type="scientific">Rosa chinensis</name>
    <name type="common">China rose</name>
    <dbReference type="NCBI Taxonomy" id="74649"/>
    <lineage>
        <taxon>Eukaryota</taxon>
        <taxon>Viridiplantae</taxon>
        <taxon>Streptophyta</taxon>
        <taxon>Embryophyta</taxon>
        <taxon>Tracheophyta</taxon>
        <taxon>Spermatophyta</taxon>
        <taxon>Magnoliopsida</taxon>
        <taxon>eudicotyledons</taxon>
        <taxon>Gunneridae</taxon>
        <taxon>Pentapetalae</taxon>
        <taxon>rosids</taxon>
        <taxon>fabids</taxon>
        <taxon>Rosales</taxon>
        <taxon>Rosaceae</taxon>
        <taxon>Rosoideae</taxon>
        <taxon>Rosoideae incertae sedis</taxon>
        <taxon>Rosa</taxon>
    </lineage>
</organism>
<evidence type="ECO:0000313" key="16">
    <source>
        <dbReference type="EMBL" id="PRQ28320.1"/>
    </source>
</evidence>
<keyword evidence="8" id="KW-0862">Zinc</keyword>
<dbReference type="GO" id="GO:0042802">
    <property type="term" value="F:identical protein binding"/>
    <property type="evidence" value="ECO:0007669"/>
    <property type="project" value="UniProtKB-ARBA"/>
</dbReference>
<dbReference type="OrthoDB" id="273771at2759"/>
<dbReference type="Gramene" id="PRQ28320">
    <property type="protein sequence ID" value="PRQ28320"/>
    <property type="gene ID" value="RchiOBHm_Chr5g0001791"/>
</dbReference>
<dbReference type="InterPro" id="IPR036322">
    <property type="entry name" value="WD40_repeat_dom_sf"/>
</dbReference>
<feature type="repeat" description="WD" evidence="13">
    <location>
        <begin position="508"/>
        <end position="548"/>
    </location>
</feature>
<evidence type="ECO:0000256" key="11">
    <source>
        <dbReference type="ARBA" id="ARBA00084091"/>
    </source>
</evidence>
<dbReference type="SUPFAM" id="SSF50978">
    <property type="entry name" value="WD40 repeat-like"/>
    <property type="match status" value="1"/>
</dbReference>
<dbReference type="SMART" id="SM00184">
    <property type="entry name" value="RING"/>
    <property type="match status" value="1"/>
</dbReference>
<feature type="coiled-coil region" evidence="14">
    <location>
        <begin position="126"/>
        <end position="183"/>
    </location>
</feature>
<dbReference type="InterPro" id="IPR013083">
    <property type="entry name" value="Znf_RING/FYVE/PHD"/>
</dbReference>
<dbReference type="InterPro" id="IPR001841">
    <property type="entry name" value="Znf_RING"/>
</dbReference>
<dbReference type="Pfam" id="PF00400">
    <property type="entry name" value="WD40"/>
    <property type="match status" value="4"/>
</dbReference>
<dbReference type="Gene3D" id="3.30.40.10">
    <property type="entry name" value="Zinc/RING finger domain, C3HC4 (zinc finger)"/>
    <property type="match status" value="1"/>
</dbReference>
<dbReference type="STRING" id="74649.A0A2P6Q2A0"/>
<comment type="caution">
    <text evidence="16">The sequence shown here is derived from an EMBL/GenBank/DDBJ whole genome shotgun (WGS) entry which is preliminary data.</text>
</comment>
<comment type="subcellular location">
    <subcellularLocation>
        <location evidence="1">Nucleus</location>
    </subcellularLocation>
</comment>
<feature type="repeat" description="WD" evidence="13">
    <location>
        <begin position="422"/>
        <end position="464"/>
    </location>
</feature>
<keyword evidence="3" id="KW-0808">Transferase</keyword>
<dbReference type="EMBL" id="PDCK01000043">
    <property type="protein sequence ID" value="PRQ28320.1"/>
    <property type="molecule type" value="Genomic_DNA"/>
</dbReference>
<keyword evidence="7" id="KW-0833">Ubl conjugation pathway</keyword>
<evidence type="ECO:0000256" key="10">
    <source>
        <dbReference type="ARBA" id="ARBA00023242"/>
    </source>
</evidence>
<keyword evidence="17" id="KW-1185">Reference proteome</keyword>